<accession>A0A2J7LVM6</accession>
<name>A0A2J7LVM6_ENTCL</name>
<evidence type="ECO:0000256" key="2">
    <source>
        <dbReference type="ARBA" id="ARBA00022623"/>
    </source>
</evidence>
<dbReference type="NCBIfam" id="TIGR02077">
    <property type="entry name" value="thr_lead_pep"/>
    <property type="match status" value="1"/>
</dbReference>
<proteinExistence type="inferred from homology"/>
<sequence>MTEYTTSMKRISITTITTTTIITTGNDAG</sequence>
<dbReference type="EMBL" id="QMDH01000045">
    <property type="protein sequence ID" value="RAZ63823.1"/>
    <property type="molecule type" value="Genomic_DNA"/>
</dbReference>
<evidence type="ECO:0000256" key="1">
    <source>
        <dbReference type="ARBA" id="ARBA00022605"/>
    </source>
</evidence>
<keyword evidence="1 4" id="KW-0028">Amino-acid biosynthesis</keyword>
<reference evidence="6 7" key="1">
    <citation type="submission" date="2018-06" db="EMBL/GenBank/DDBJ databases">
        <title>ACT-28, a chromosomally-encoded AmpC with carbapenemase activity from Enterobacter kobei.</title>
        <authorList>
            <person name="Jousset A.B."/>
            <person name="Oueslati S."/>
            <person name="Bernabeu S."/>
            <person name="Takissian J."/>
            <person name="Creton E."/>
            <person name="Vogel A."/>
            <person name="Cotellon G."/>
            <person name="Bonnin R.A."/>
            <person name="Dortet L."/>
            <person name="Naas T."/>
        </authorList>
    </citation>
    <scope>NUCLEOTIDE SEQUENCE [LARGE SCALE GENOMIC DNA]</scope>
    <source>
        <strain evidence="6 7">99B3</strain>
    </source>
</reference>
<evidence type="ECO:0000256" key="5">
    <source>
        <dbReference type="NCBIfam" id="TIGR02077"/>
    </source>
</evidence>
<dbReference type="GO" id="GO:0009088">
    <property type="term" value="P:threonine biosynthetic process"/>
    <property type="evidence" value="ECO:0007669"/>
    <property type="project" value="UniProtKB-UniRule"/>
</dbReference>
<comment type="caution">
    <text evidence="6">The sequence shown here is derived from an EMBL/GenBank/DDBJ whole genome shotgun (WGS) entry which is preliminary data.</text>
</comment>
<organism evidence="6 7">
    <name type="scientific">Enterobacter cloacae</name>
    <dbReference type="NCBI Taxonomy" id="550"/>
    <lineage>
        <taxon>Bacteria</taxon>
        <taxon>Pseudomonadati</taxon>
        <taxon>Pseudomonadota</taxon>
        <taxon>Gammaproteobacteria</taxon>
        <taxon>Enterobacterales</taxon>
        <taxon>Enterobacteriaceae</taxon>
        <taxon>Enterobacter</taxon>
        <taxon>Enterobacter cloacae complex</taxon>
    </lineage>
</organism>
<keyword evidence="2 4" id="KW-0428">Leader peptide</keyword>
<keyword evidence="3 4" id="KW-0791">Threonine biosynthesis</keyword>
<dbReference type="Pfam" id="PF08254">
    <property type="entry name" value="Leader_Thr"/>
    <property type="match status" value="1"/>
</dbReference>
<protein>
    <recommendedName>
        <fullName evidence="4 5">thr operon leader peptide</fullName>
    </recommendedName>
    <alternativeName>
        <fullName evidence="4">thr operon attenuator</fullName>
    </alternativeName>
</protein>
<evidence type="ECO:0000313" key="6">
    <source>
        <dbReference type="EMBL" id="RAZ63823.1"/>
    </source>
</evidence>
<dbReference type="Proteomes" id="UP000251576">
    <property type="component" value="Unassembled WGS sequence"/>
</dbReference>
<dbReference type="HAMAP" id="MF_01907">
    <property type="entry name" value="Leader_Thr"/>
    <property type="match status" value="1"/>
</dbReference>
<evidence type="ECO:0000256" key="3">
    <source>
        <dbReference type="ARBA" id="ARBA00022697"/>
    </source>
</evidence>
<comment type="similarity">
    <text evidence="4">Belongs to the thr operon leader peptide family.</text>
</comment>
<evidence type="ECO:0000256" key="4">
    <source>
        <dbReference type="HAMAP-Rule" id="MF_01907"/>
    </source>
</evidence>
<dbReference type="AlphaFoldDB" id="A0A2J7LVM6"/>
<comment type="function">
    <text evidence="4">This protein is involved in control of the biosynthesis of threonine.</text>
</comment>
<dbReference type="InterPro" id="IPR011720">
    <property type="entry name" value="Thr_lead_pept"/>
</dbReference>
<dbReference type="GO" id="GO:0031556">
    <property type="term" value="P:transcriptional attenuation by ribosome"/>
    <property type="evidence" value="ECO:0007669"/>
    <property type="project" value="UniProtKB-UniRule"/>
</dbReference>
<evidence type="ECO:0000313" key="7">
    <source>
        <dbReference type="Proteomes" id="UP000251576"/>
    </source>
</evidence>
<gene>
    <name evidence="4 6" type="primary">thrL</name>
    <name evidence="6" type="ORF">DP202_19685</name>
</gene>
<feature type="peptide" id="PRO_5041034777" description="thr operon leader peptide" evidence="4">
    <location>
        <begin position="1"/>
        <end position="29"/>
    </location>
</feature>